<dbReference type="Proteomes" id="UP000316238">
    <property type="component" value="Unassembled WGS sequence"/>
</dbReference>
<dbReference type="Pfam" id="PF02660">
    <property type="entry name" value="G3P_acyltransf"/>
    <property type="match status" value="1"/>
</dbReference>
<dbReference type="HAMAP" id="MF_01043">
    <property type="entry name" value="PlsY"/>
    <property type="match status" value="1"/>
</dbReference>
<accession>A0A521G308</accession>
<dbReference type="SMART" id="SM01207">
    <property type="entry name" value="G3P_acyltransf"/>
    <property type="match status" value="1"/>
</dbReference>
<dbReference type="AlphaFoldDB" id="A0A521G308"/>
<dbReference type="GO" id="GO:0008654">
    <property type="term" value="P:phospholipid biosynthetic process"/>
    <property type="evidence" value="ECO:0007669"/>
    <property type="project" value="UniProtKB-UniRule"/>
</dbReference>
<feature type="transmembrane region" description="Helical" evidence="10">
    <location>
        <begin position="115"/>
        <end position="144"/>
    </location>
</feature>
<name>A0A521G308_9BACT</name>
<evidence type="ECO:0000256" key="8">
    <source>
        <dbReference type="ARBA" id="ARBA00023209"/>
    </source>
</evidence>
<comment type="caution">
    <text evidence="11">The sequence shown here is derived from an EMBL/GenBank/DDBJ whole genome shotgun (WGS) entry which is preliminary data.</text>
</comment>
<gene>
    <name evidence="10" type="primary">plsY</name>
    <name evidence="11" type="ORF">CDV28_10766</name>
</gene>
<dbReference type="GO" id="GO:0043772">
    <property type="term" value="F:acyl-phosphate glycerol-3-phosphate acyltransferase activity"/>
    <property type="evidence" value="ECO:0007669"/>
    <property type="project" value="UniProtKB-UniRule"/>
</dbReference>
<keyword evidence="8 10" id="KW-0594">Phospholipid biosynthesis</keyword>
<dbReference type="UniPathway" id="UPA00085"/>
<protein>
    <recommendedName>
        <fullName evidence="10">Glycerol-3-phosphate acyltransferase</fullName>
    </recommendedName>
    <alternativeName>
        <fullName evidence="10">Acyl-PO4 G3P acyltransferase</fullName>
    </alternativeName>
    <alternativeName>
        <fullName evidence="10">Acyl-phosphate--glycerol-3-phosphate acyltransferase</fullName>
    </alternativeName>
    <alternativeName>
        <fullName evidence="10">G3P acyltransferase</fullName>
        <shortName evidence="10">GPAT</shortName>
        <ecNumber evidence="10">2.3.1.275</ecNumber>
    </alternativeName>
    <alternativeName>
        <fullName evidence="10">Lysophosphatidic acid synthase</fullName>
        <shortName evidence="10">LPA synthase</shortName>
    </alternativeName>
</protein>
<evidence type="ECO:0000256" key="6">
    <source>
        <dbReference type="ARBA" id="ARBA00023098"/>
    </source>
</evidence>
<dbReference type="NCBIfam" id="TIGR00023">
    <property type="entry name" value="glycerol-3-phosphate 1-O-acyltransferase PlsY"/>
    <property type="match status" value="1"/>
</dbReference>
<comment type="pathway">
    <text evidence="10">Lipid metabolism; phospholipid metabolism.</text>
</comment>
<evidence type="ECO:0000256" key="2">
    <source>
        <dbReference type="ARBA" id="ARBA00022516"/>
    </source>
</evidence>
<keyword evidence="3 10" id="KW-0808">Transferase</keyword>
<keyword evidence="2 10" id="KW-0444">Lipid biosynthesis</keyword>
<evidence type="ECO:0000256" key="9">
    <source>
        <dbReference type="ARBA" id="ARBA00023264"/>
    </source>
</evidence>
<proteinExistence type="inferred from homology"/>
<feature type="transmembrane region" description="Helical" evidence="10">
    <location>
        <begin position="53"/>
        <end position="77"/>
    </location>
</feature>
<dbReference type="PANTHER" id="PTHR30309:SF0">
    <property type="entry name" value="GLYCEROL-3-PHOSPHATE ACYLTRANSFERASE-RELATED"/>
    <property type="match status" value="1"/>
</dbReference>
<keyword evidence="4 10" id="KW-0812">Transmembrane</keyword>
<organism evidence="11 12">
    <name type="scientific">Candidatus Electronema aureum</name>
    <dbReference type="NCBI Taxonomy" id="2005002"/>
    <lineage>
        <taxon>Bacteria</taxon>
        <taxon>Pseudomonadati</taxon>
        <taxon>Thermodesulfobacteriota</taxon>
        <taxon>Desulfobulbia</taxon>
        <taxon>Desulfobulbales</taxon>
        <taxon>Desulfobulbaceae</taxon>
        <taxon>Candidatus Electronema</taxon>
    </lineage>
</organism>
<sequence length="207" mass="22106">MNSLYFLLPAAAYLIGSIPFGLLLSRSSGIDIRQHGSGNIGATNVSRLVGKKVGLLTLFLDAAKGWVTVFAVSVLFGDNSSQNLVIGLCGAAVVVGHMFSLFLRFKGGKGVATALGVFLCLAPMAQLISLAVFIPIVATTGFVSLGSLLASATLLPALYFLDEPSWKLWLACVIALLIWLKHQQNIQRLLNGTEKRFGEKESVRQKA</sequence>
<keyword evidence="1 10" id="KW-1003">Cell membrane</keyword>
<comment type="subcellular location">
    <subcellularLocation>
        <location evidence="10">Cell membrane</location>
        <topology evidence="10">Multi-pass membrane protein</topology>
    </subcellularLocation>
</comment>
<evidence type="ECO:0000256" key="1">
    <source>
        <dbReference type="ARBA" id="ARBA00022475"/>
    </source>
</evidence>
<comment type="function">
    <text evidence="10">Catalyzes the transfer of an acyl group from acyl-phosphate (acyl-PO(4)) to glycerol-3-phosphate (G3P) to form lysophosphatidic acid (LPA). This enzyme utilizes acyl-phosphate as fatty acyl donor, but not acyl-CoA or acyl-ACP.</text>
</comment>
<evidence type="ECO:0000256" key="3">
    <source>
        <dbReference type="ARBA" id="ARBA00022679"/>
    </source>
</evidence>
<keyword evidence="7 10" id="KW-0472">Membrane</keyword>
<dbReference type="PANTHER" id="PTHR30309">
    <property type="entry name" value="INNER MEMBRANE PROTEIN YGIH"/>
    <property type="match status" value="1"/>
</dbReference>
<evidence type="ECO:0000256" key="4">
    <source>
        <dbReference type="ARBA" id="ARBA00022692"/>
    </source>
</evidence>
<reference evidence="11" key="1">
    <citation type="submission" date="2017-07" db="EMBL/GenBank/DDBJ databases">
        <title>The cable genome - Insights into the physiology and evolution of filamentous bacteria capable of sulfide oxidation via long distance electron transfer.</title>
        <authorList>
            <person name="Thorup C."/>
            <person name="Bjerg J.T."/>
            <person name="Schreiber L."/>
            <person name="Nielsen L.P."/>
            <person name="Kjeldsen K.U."/>
            <person name="Boesen T."/>
            <person name="Boggild A."/>
            <person name="Meysman F."/>
            <person name="Geelhoed J."/>
            <person name="Schramm A."/>
        </authorList>
    </citation>
    <scope>NUCLEOTIDE SEQUENCE [LARGE SCALE GENOMIC DNA]</scope>
    <source>
        <strain evidence="11">GS</strain>
    </source>
</reference>
<keyword evidence="9 10" id="KW-1208">Phospholipid metabolism</keyword>
<feature type="transmembrane region" description="Helical" evidence="10">
    <location>
        <begin position="83"/>
        <end position="103"/>
    </location>
</feature>
<comment type="subunit">
    <text evidence="10">Probably interacts with PlsX.</text>
</comment>
<comment type="similarity">
    <text evidence="10">Belongs to the PlsY family.</text>
</comment>
<comment type="catalytic activity">
    <reaction evidence="10">
        <text>an acyl phosphate + sn-glycerol 3-phosphate = a 1-acyl-sn-glycero-3-phosphate + phosphate</text>
        <dbReference type="Rhea" id="RHEA:34075"/>
        <dbReference type="ChEBI" id="CHEBI:43474"/>
        <dbReference type="ChEBI" id="CHEBI:57597"/>
        <dbReference type="ChEBI" id="CHEBI:57970"/>
        <dbReference type="ChEBI" id="CHEBI:59918"/>
        <dbReference type="EC" id="2.3.1.275"/>
    </reaction>
</comment>
<evidence type="ECO:0000256" key="10">
    <source>
        <dbReference type="HAMAP-Rule" id="MF_01043"/>
    </source>
</evidence>
<keyword evidence="12" id="KW-1185">Reference proteome</keyword>
<evidence type="ECO:0000313" key="12">
    <source>
        <dbReference type="Proteomes" id="UP000316238"/>
    </source>
</evidence>
<keyword evidence="5 10" id="KW-1133">Transmembrane helix</keyword>
<feature type="transmembrane region" description="Helical" evidence="10">
    <location>
        <begin position="6"/>
        <end position="24"/>
    </location>
</feature>
<evidence type="ECO:0000256" key="7">
    <source>
        <dbReference type="ARBA" id="ARBA00023136"/>
    </source>
</evidence>
<evidence type="ECO:0000313" key="11">
    <source>
        <dbReference type="EMBL" id="TAA75419.1"/>
    </source>
</evidence>
<dbReference type="EMBL" id="NQJD01000007">
    <property type="protein sequence ID" value="TAA75419.1"/>
    <property type="molecule type" value="Genomic_DNA"/>
</dbReference>
<dbReference type="EC" id="2.3.1.275" evidence="10"/>
<feature type="transmembrane region" description="Helical" evidence="10">
    <location>
        <begin position="164"/>
        <end position="180"/>
    </location>
</feature>
<keyword evidence="6 10" id="KW-0443">Lipid metabolism</keyword>
<evidence type="ECO:0000256" key="5">
    <source>
        <dbReference type="ARBA" id="ARBA00022989"/>
    </source>
</evidence>
<dbReference type="GO" id="GO:0005886">
    <property type="term" value="C:plasma membrane"/>
    <property type="evidence" value="ECO:0007669"/>
    <property type="project" value="UniProtKB-SubCell"/>
</dbReference>
<keyword evidence="11" id="KW-0012">Acyltransferase</keyword>
<dbReference type="InterPro" id="IPR003811">
    <property type="entry name" value="G3P_acylTferase_PlsY"/>
</dbReference>